<feature type="transmembrane region" description="Helical" evidence="7">
    <location>
        <begin position="197"/>
        <end position="217"/>
    </location>
</feature>
<dbReference type="PANTHER" id="PTHR42718:SF46">
    <property type="entry name" value="BLR6921 PROTEIN"/>
    <property type="match status" value="1"/>
</dbReference>
<feature type="transmembrane region" description="Helical" evidence="7">
    <location>
        <begin position="392"/>
        <end position="413"/>
    </location>
</feature>
<evidence type="ECO:0000256" key="5">
    <source>
        <dbReference type="ARBA" id="ARBA00022989"/>
    </source>
</evidence>
<dbReference type="GO" id="GO:0005886">
    <property type="term" value="C:plasma membrane"/>
    <property type="evidence" value="ECO:0007669"/>
    <property type="project" value="UniProtKB-SubCell"/>
</dbReference>
<keyword evidence="2" id="KW-0813">Transport</keyword>
<evidence type="ECO:0000256" key="3">
    <source>
        <dbReference type="ARBA" id="ARBA00022475"/>
    </source>
</evidence>
<evidence type="ECO:0000313" key="9">
    <source>
        <dbReference type="EMBL" id="MBK1884082.1"/>
    </source>
</evidence>
<reference evidence="9" key="1">
    <citation type="submission" date="2021-01" db="EMBL/GenBank/DDBJ databases">
        <title>Modified the classification status of verrucomicrobia.</title>
        <authorList>
            <person name="Feng X."/>
        </authorList>
    </citation>
    <scope>NUCLEOTIDE SEQUENCE</scope>
    <source>
        <strain evidence="9">KCTC 22041</strain>
    </source>
</reference>
<keyword evidence="6 7" id="KW-0472">Membrane</keyword>
<protein>
    <submittedName>
        <fullName evidence="9">MFS transporter</fullName>
    </submittedName>
</protein>
<feature type="domain" description="Major facilitator superfamily (MFS) profile" evidence="8">
    <location>
        <begin position="10"/>
        <end position="457"/>
    </location>
</feature>
<feature type="transmembrane region" description="Helical" evidence="7">
    <location>
        <begin position="164"/>
        <end position="185"/>
    </location>
</feature>
<dbReference type="RefSeq" id="WP_200272930.1">
    <property type="nucleotide sequence ID" value="NZ_JAENIJ010000034.1"/>
</dbReference>
<evidence type="ECO:0000256" key="6">
    <source>
        <dbReference type="ARBA" id="ARBA00023136"/>
    </source>
</evidence>
<dbReference type="GO" id="GO:0022857">
    <property type="term" value="F:transmembrane transporter activity"/>
    <property type="evidence" value="ECO:0007669"/>
    <property type="project" value="InterPro"/>
</dbReference>
<feature type="transmembrane region" description="Helical" evidence="7">
    <location>
        <begin position="223"/>
        <end position="242"/>
    </location>
</feature>
<feature type="transmembrane region" description="Helical" evidence="7">
    <location>
        <begin position="325"/>
        <end position="348"/>
    </location>
</feature>
<dbReference type="Pfam" id="PF07690">
    <property type="entry name" value="MFS_1"/>
    <property type="match status" value="2"/>
</dbReference>
<dbReference type="PRINTS" id="PR01036">
    <property type="entry name" value="TCRTETB"/>
</dbReference>
<name>A0A934SDE5_9BACT</name>
<dbReference type="AlphaFoldDB" id="A0A934SDE5"/>
<evidence type="ECO:0000256" key="4">
    <source>
        <dbReference type="ARBA" id="ARBA00022692"/>
    </source>
</evidence>
<sequence>MIQLSKQTAISLLVAGTFFMENLDGTVITTAVPSMAESFGVESVALGIGVSAYLLALGFFIPLSGWLAERLGARRIFSLAILIFTLSSWCCGMTDHLWSFVGLRVLQGFGGAMMVPVGRLVVLRQTPKDQLITTIATLTWPALVAPVIGPVIGGFITSHWTWRWIFYLNLPLGLMAFAAALWLIPSDRKASDVPFDWRGFWLTGLALIGLMGSAEWLGHAHDLRLTPMLPGLLGAGLLWVGIRHLRHSAHPLVSLAALKYPTFRVTVFGGSCYRLAVGAVPFLLPLLFQVGFGMSAVRSGTLLMAVFAGNLLIKPATTPLLRRYGFRTVMLANGFTNCLGLLLCAFFTVNTPYWMLVSVLFLGGITRSIQFTAYNTIAFADVPPDEMSGANTLFSTFLQLFMGLGAAFGAISVRLLSVVLPATAGHEGLEMRGAFVVLAITSLIGLYDTFKLPQQVGEHVTKAAKA</sequence>
<comment type="caution">
    <text evidence="9">The sequence shown here is derived from an EMBL/GenBank/DDBJ whole genome shotgun (WGS) entry which is preliminary data.</text>
</comment>
<dbReference type="Gene3D" id="1.20.1720.10">
    <property type="entry name" value="Multidrug resistance protein D"/>
    <property type="match status" value="1"/>
</dbReference>
<accession>A0A934SDE5</accession>
<keyword evidence="5 7" id="KW-1133">Transmembrane helix</keyword>
<feature type="transmembrane region" description="Helical" evidence="7">
    <location>
        <begin position="79"/>
        <end position="99"/>
    </location>
</feature>
<evidence type="ECO:0000256" key="1">
    <source>
        <dbReference type="ARBA" id="ARBA00004651"/>
    </source>
</evidence>
<dbReference type="EMBL" id="JAENIJ010000034">
    <property type="protein sequence ID" value="MBK1884082.1"/>
    <property type="molecule type" value="Genomic_DNA"/>
</dbReference>
<gene>
    <name evidence="9" type="ORF">JIN85_16805</name>
</gene>
<evidence type="ECO:0000259" key="8">
    <source>
        <dbReference type="PROSITE" id="PS50850"/>
    </source>
</evidence>
<comment type="subcellular location">
    <subcellularLocation>
        <location evidence="1">Cell membrane</location>
        <topology evidence="1">Multi-pass membrane protein</topology>
    </subcellularLocation>
</comment>
<dbReference type="PROSITE" id="PS50850">
    <property type="entry name" value="MFS"/>
    <property type="match status" value="1"/>
</dbReference>
<dbReference type="InterPro" id="IPR011701">
    <property type="entry name" value="MFS"/>
</dbReference>
<keyword evidence="10" id="KW-1185">Reference proteome</keyword>
<feature type="transmembrane region" description="Helical" evidence="7">
    <location>
        <begin position="105"/>
        <end position="123"/>
    </location>
</feature>
<dbReference type="Gene3D" id="1.20.1250.20">
    <property type="entry name" value="MFS general substrate transporter like domains"/>
    <property type="match status" value="1"/>
</dbReference>
<evidence type="ECO:0000313" key="10">
    <source>
        <dbReference type="Proteomes" id="UP000603141"/>
    </source>
</evidence>
<feature type="transmembrane region" description="Helical" evidence="7">
    <location>
        <begin position="46"/>
        <end position="67"/>
    </location>
</feature>
<proteinExistence type="predicted"/>
<feature type="transmembrane region" description="Helical" evidence="7">
    <location>
        <begin position="263"/>
        <end position="284"/>
    </location>
</feature>
<dbReference type="InterPro" id="IPR036259">
    <property type="entry name" value="MFS_trans_sf"/>
</dbReference>
<organism evidence="9 10">
    <name type="scientific">Luteolibacter pohnpeiensis</name>
    <dbReference type="NCBI Taxonomy" id="454153"/>
    <lineage>
        <taxon>Bacteria</taxon>
        <taxon>Pseudomonadati</taxon>
        <taxon>Verrucomicrobiota</taxon>
        <taxon>Verrucomicrobiia</taxon>
        <taxon>Verrucomicrobiales</taxon>
        <taxon>Verrucomicrobiaceae</taxon>
        <taxon>Luteolibacter</taxon>
    </lineage>
</organism>
<dbReference type="SUPFAM" id="SSF103473">
    <property type="entry name" value="MFS general substrate transporter"/>
    <property type="match status" value="1"/>
</dbReference>
<keyword evidence="3" id="KW-1003">Cell membrane</keyword>
<dbReference type="Proteomes" id="UP000603141">
    <property type="component" value="Unassembled WGS sequence"/>
</dbReference>
<feature type="transmembrane region" description="Helical" evidence="7">
    <location>
        <begin position="290"/>
        <end position="313"/>
    </location>
</feature>
<feature type="transmembrane region" description="Helical" evidence="7">
    <location>
        <begin position="135"/>
        <end position="158"/>
    </location>
</feature>
<evidence type="ECO:0000256" key="2">
    <source>
        <dbReference type="ARBA" id="ARBA00022448"/>
    </source>
</evidence>
<keyword evidence="4 7" id="KW-0812">Transmembrane</keyword>
<dbReference type="PANTHER" id="PTHR42718">
    <property type="entry name" value="MAJOR FACILITATOR SUPERFAMILY MULTIDRUG TRANSPORTER MFSC"/>
    <property type="match status" value="1"/>
</dbReference>
<dbReference type="InterPro" id="IPR020846">
    <property type="entry name" value="MFS_dom"/>
</dbReference>
<evidence type="ECO:0000256" key="7">
    <source>
        <dbReference type="SAM" id="Phobius"/>
    </source>
</evidence>
<feature type="transmembrane region" description="Helical" evidence="7">
    <location>
        <begin position="433"/>
        <end position="450"/>
    </location>
</feature>